<feature type="region of interest" description="Disordered" evidence="1">
    <location>
        <begin position="364"/>
        <end position="386"/>
    </location>
</feature>
<protein>
    <submittedName>
        <fullName evidence="2">Uncharacterized protein</fullName>
    </submittedName>
</protein>
<organism evidence="2 3">
    <name type="scientific">Mycolicibacterium fortuitum subsp. acetamidolyticum</name>
    <dbReference type="NCBI Taxonomy" id="144550"/>
    <lineage>
        <taxon>Bacteria</taxon>
        <taxon>Bacillati</taxon>
        <taxon>Actinomycetota</taxon>
        <taxon>Actinomycetes</taxon>
        <taxon>Mycobacteriales</taxon>
        <taxon>Mycobacteriaceae</taxon>
        <taxon>Mycolicibacterium</taxon>
    </lineage>
</organism>
<accession>A0A100WLS3</accession>
<feature type="compositionally biased region" description="Basic and acidic residues" evidence="1">
    <location>
        <begin position="518"/>
        <end position="543"/>
    </location>
</feature>
<feature type="region of interest" description="Disordered" evidence="1">
    <location>
        <begin position="415"/>
        <end position="543"/>
    </location>
</feature>
<dbReference type="Proteomes" id="UP000069705">
    <property type="component" value="Unassembled WGS sequence"/>
</dbReference>
<evidence type="ECO:0000313" key="2">
    <source>
        <dbReference type="EMBL" id="GAT00427.1"/>
    </source>
</evidence>
<dbReference type="EMBL" id="BCSZ01000008">
    <property type="protein sequence ID" value="GAT00427.1"/>
    <property type="molecule type" value="Genomic_DNA"/>
</dbReference>
<feature type="region of interest" description="Disordered" evidence="1">
    <location>
        <begin position="291"/>
        <end position="319"/>
    </location>
</feature>
<dbReference type="RefSeq" id="WP_061262412.1">
    <property type="nucleotide sequence ID" value="NZ_BCSZ01000008.1"/>
</dbReference>
<reference evidence="2 3" key="1">
    <citation type="journal article" date="2016" name="Genome Announc.">
        <title>Draft Genome Sequences of Five Rapidly Growing Mycobacterium Species, M. thermoresistibile, M. fortuitum subsp. acetamidolyticum, M. canariasense, M. brisbanense, and M. novocastrense.</title>
        <authorList>
            <person name="Katahira K."/>
            <person name="Ogura Y."/>
            <person name="Gotoh Y."/>
            <person name="Hayashi T."/>
        </authorList>
    </citation>
    <scope>NUCLEOTIDE SEQUENCE [LARGE SCALE GENOMIC DNA]</scope>
    <source>
        <strain evidence="2 3">JCM6368</strain>
    </source>
</reference>
<feature type="compositionally biased region" description="Polar residues" evidence="1">
    <location>
        <begin position="294"/>
        <end position="305"/>
    </location>
</feature>
<dbReference type="AlphaFoldDB" id="A0A100WLS3"/>
<sequence length="543" mass="56660">MAVRPLVTTGVALLSAGALVAGTPALFVPRDEITVAASTAEATVHRTMTAEQINLVALSLEGALGSFLDGYGGYYYQGYVPAPTPGYILNEGGTKLLEPDEDTPANTALVGPDGKPLYRLDADGQATIPATVGDMGAGVQFYDRAGNKVNENFYDPGNCSATGAMCHDGFTGLAYYLSDNILPLDVFDNIFFEAGATEFAYLGSVVAASLVDAFDPTQRLQLSKRVDEFFTGGAAMVVGSILNDNLPDGSFVQNLSNSFFFGYGDATGITAAVTYIVDTVRELIAAPESEETDNVSLLSAQQETPVKTEAEPGSVTSTSLPNVSKLLSLPTDIESSFKKLAEKLEAPAESKLVKTLEVKAEDTTVDEAAETVEESSGAVTPAVEVSKPEAPKFELPKLDLGLKLTPKTAITKEVTEVKETAAQDESEEKAGGTESADAGATTKAPNKFAPKSSTTERKKSAGERFVENATKNLEKAFKPTTKAGADKQDTAKGGAATGASAKGASGGDSSAHAGNAHADNKDSKSNDTKGNKDNKDSKSHKDK</sequence>
<proteinExistence type="predicted"/>
<feature type="compositionally biased region" description="Acidic residues" evidence="1">
    <location>
        <begin position="364"/>
        <end position="373"/>
    </location>
</feature>
<name>A0A100WLS3_MYCFO</name>
<gene>
    <name evidence="2" type="ORF">RMCFA_0541</name>
</gene>
<feature type="compositionally biased region" description="Basic and acidic residues" evidence="1">
    <location>
        <begin position="454"/>
        <end position="477"/>
    </location>
</feature>
<feature type="compositionally biased region" description="Low complexity" evidence="1">
    <location>
        <begin position="491"/>
        <end position="517"/>
    </location>
</feature>
<comment type="caution">
    <text evidence="2">The sequence shown here is derived from an EMBL/GenBank/DDBJ whole genome shotgun (WGS) entry which is preliminary data.</text>
</comment>
<evidence type="ECO:0000313" key="3">
    <source>
        <dbReference type="Proteomes" id="UP000069705"/>
    </source>
</evidence>
<reference evidence="3" key="2">
    <citation type="submission" date="2016-02" db="EMBL/GenBank/DDBJ databases">
        <title>Draft genome sequence of five rapidly growing Mycobacterium species.</title>
        <authorList>
            <person name="Katahira K."/>
            <person name="Gotou Y."/>
            <person name="Iida K."/>
            <person name="Ogura Y."/>
            <person name="Hayashi T."/>
        </authorList>
    </citation>
    <scope>NUCLEOTIDE SEQUENCE [LARGE SCALE GENOMIC DNA]</scope>
    <source>
        <strain evidence="3">JCM6368</strain>
    </source>
</reference>
<evidence type="ECO:0000256" key="1">
    <source>
        <dbReference type="SAM" id="MobiDB-lite"/>
    </source>
</evidence>